<evidence type="ECO:0000256" key="7">
    <source>
        <dbReference type="ARBA" id="ARBA00023237"/>
    </source>
</evidence>
<evidence type="ECO:0000313" key="13">
    <source>
        <dbReference type="Proteomes" id="UP000256779"/>
    </source>
</evidence>
<evidence type="ECO:0000256" key="6">
    <source>
        <dbReference type="ARBA" id="ARBA00023136"/>
    </source>
</evidence>
<evidence type="ECO:0000256" key="8">
    <source>
        <dbReference type="PROSITE-ProRule" id="PRU01360"/>
    </source>
</evidence>
<dbReference type="SUPFAM" id="SSF56935">
    <property type="entry name" value="Porins"/>
    <property type="match status" value="1"/>
</dbReference>
<dbReference type="GO" id="GO:0009279">
    <property type="term" value="C:cell outer membrane"/>
    <property type="evidence" value="ECO:0007669"/>
    <property type="project" value="UniProtKB-SubCell"/>
</dbReference>
<dbReference type="Pfam" id="PF07715">
    <property type="entry name" value="Plug"/>
    <property type="match status" value="1"/>
</dbReference>
<dbReference type="AlphaFoldDB" id="A0A3D9L594"/>
<dbReference type="InterPro" id="IPR023996">
    <property type="entry name" value="TonB-dep_OMP_SusC/RagA"/>
</dbReference>
<comment type="subcellular location">
    <subcellularLocation>
        <location evidence="1 8">Cell outer membrane</location>
        <topology evidence="1 8">Multi-pass membrane protein</topology>
    </subcellularLocation>
</comment>
<dbReference type="NCBIfam" id="TIGR04056">
    <property type="entry name" value="OMP_RagA_SusC"/>
    <property type="match status" value="1"/>
</dbReference>
<dbReference type="NCBIfam" id="TIGR04057">
    <property type="entry name" value="SusC_RagA_signa"/>
    <property type="match status" value="1"/>
</dbReference>
<keyword evidence="3 8" id="KW-1134">Transmembrane beta strand</keyword>
<evidence type="ECO:0000256" key="4">
    <source>
        <dbReference type="ARBA" id="ARBA00022692"/>
    </source>
</evidence>
<dbReference type="InterPro" id="IPR036942">
    <property type="entry name" value="Beta-barrel_TonB_sf"/>
</dbReference>
<dbReference type="Gene3D" id="2.40.170.20">
    <property type="entry name" value="TonB-dependent receptor, beta-barrel domain"/>
    <property type="match status" value="1"/>
</dbReference>
<dbReference type="InterPro" id="IPR037066">
    <property type="entry name" value="Plug_dom_sf"/>
</dbReference>
<feature type="domain" description="TonB-dependent receptor plug" evidence="11">
    <location>
        <begin position="118"/>
        <end position="224"/>
    </location>
</feature>
<keyword evidence="6 8" id="KW-0472">Membrane</keyword>
<name>A0A3D9L594_MARFU</name>
<evidence type="ECO:0000259" key="11">
    <source>
        <dbReference type="Pfam" id="PF07715"/>
    </source>
</evidence>
<dbReference type="RefSeq" id="WP_115867820.1">
    <property type="nucleotide sequence ID" value="NZ_QREG01000007.1"/>
</dbReference>
<reference evidence="12 13" key="1">
    <citation type="submission" date="2018-07" db="EMBL/GenBank/DDBJ databases">
        <title>Genomic Encyclopedia of Type Strains, Phase IV (KMG-IV): sequencing the most valuable type-strain genomes for metagenomic binning, comparative biology and taxonomic classification.</title>
        <authorList>
            <person name="Goeker M."/>
        </authorList>
    </citation>
    <scope>NUCLEOTIDE SEQUENCE [LARGE SCALE GENOMIC DNA]</scope>
    <source>
        <strain evidence="12 13">DSM 4134</strain>
    </source>
</reference>
<gene>
    <name evidence="12" type="ORF">C7460_10781</name>
</gene>
<proteinExistence type="inferred from homology"/>
<evidence type="ECO:0000256" key="2">
    <source>
        <dbReference type="ARBA" id="ARBA00022448"/>
    </source>
</evidence>
<dbReference type="InterPro" id="IPR000531">
    <property type="entry name" value="Beta-barrel_TonB"/>
</dbReference>
<evidence type="ECO:0000256" key="3">
    <source>
        <dbReference type="ARBA" id="ARBA00022452"/>
    </source>
</evidence>
<organism evidence="12 13">
    <name type="scientific">Marinoscillum furvescens DSM 4134</name>
    <dbReference type="NCBI Taxonomy" id="1122208"/>
    <lineage>
        <taxon>Bacteria</taxon>
        <taxon>Pseudomonadati</taxon>
        <taxon>Bacteroidota</taxon>
        <taxon>Cytophagia</taxon>
        <taxon>Cytophagales</taxon>
        <taxon>Reichenbachiellaceae</taxon>
        <taxon>Marinoscillum</taxon>
    </lineage>
</organism>
<accession>A0A3D9L594</accession>
<evidence type="ECO:0000313" key="12">
    <source>
        <dbReference type="EMBL" id="RED99799.1"/>
    </source>
</evidence>
<comment type="caution">
    <text evidence="12">The sequence shown here is derived from an EMBL/GenBank/DDBJ whole genome shotgun (WGS) entry which is preliminary data.</text>
</comment>
<keyword evidence="2 8" id="KW-0813">Transport</keyword>
<evidence type="ECO:0000256" key="1">
    <source>
        <dbReference type="ARBA" id="ARBA00004571"/>
    </source>
</evidence>
<keyword evidence="5 9" id="KW-0798">TonB box</keyword>
<evidence type="ECO:0000256" key="5">
    <source>
        <dbReference type="ARBA" id="ARBA00023077"/>
    </source>
</evidence>
<evidence type="ECO:0000256" key="9">
    <source>
        <dbReference type="RuleBase" id="RU003357"/>
    </source>
</evidence>
<dbReference type="Gene3D" id="2.170.130.10">
    <property type="entry name" value="TonB-dependent receptor, plug domain"/>
    <property type="match status" value="1"/>
</dbReference>
<keyword evidence="7 8" id="KW-0998">Cell outer membrane</keyword>
<dbReference type="InterPro" id="IPR023997">
    <property type="entry name" value="TonB-dep_OMP_SusC/RagA_CS"/>
</dbReference>
<dbReference type="PROSITE" id="PS52016">
    <property type="entry name" value="TONB_DEPENDENT_REC_3"/>
    <property type="match status" value="1"/>
</dbReference>
<dbReference type="SUPFAM" id="SSF49464">
    <property type="entry name" value="Carboxypeptidase regulatory domain-like"/>
    <property type="match status" value="1"/>
</dbReference>
<evidence type="ECO:0000259" key="10">
    <source>
        <dbReference type="Pfam" id="PF00593"/>
    </source>
</evidence>
<dbReference type="EMBL" id="QREG01000007">
    <property type="protein sequence ID" value="RED99799.1"/>
    <property type="molecule type" value="Genomic_DNA"/>
</dbReference>
<dbReference type="Pfam" id="PF00593">
    <property type="entry name" value="TonB_dep_Rec_b-barrel"/>
    <property type="match status" value="1"/>
</dbReference>
<dbReference type="InterPro" id="IPR012910">
    <property type="entry name" value="Plug_dom"/>
</dbReference>
<keyword evidence="13" id="KW-1185">Reference proteome</keyword>
<feature type="domain" description="TonB-dependent receptor-like beta-barrel" evidence="10">
    <location>
        <begin position="488"/>
        <end position="1016"/>
    </location>
</feature>
<dbReference type="Pfam" id="PF13715">
    <property type="entry name" value="CarbopepD_reg_2"/>
    <property type="match status" value="1"/>
</dbReference>
<keyword evidence="4 8" id="KW-0812">Transmembrane</keyword>
<dbReference type="Proteomes" id="UP000256779">
    <property type="component" value="Unassembled WGS sequence"/>
</dbReference>
<dbReference type="InterPro" id="IPR039426">
    <property type="entry name" value="TonB-dep_rcpt-like"/>
</dbReference>
<dbReference type="OrthoDB" id="9768177at2"/>
<comment type="similarity">
    <text evidence="8 9">Belongs to the TonB-dependent receptor family.</text>
</comment>
<dbReference type="InterPro" id="IPR008969">
    <property type="entry name" value="CarboxyPept-like_regulatory"/>
</dbReference>
<protein>
    <submittedName>
        <fullName evidence="12">TonB-linked SusC/RagA family outer membrane protein</fullName>
    </submittedName>
</protein>
<sequence>MKKIYTSVGGFACLFFMFVLSLPAYSQMTVKGTVSSEDGETLPGVTVLIKGTTTGTVTDLDGQYVIGASTDDVLVFSSVGFNAVELAVNGRSQIDAVLTYDVQSLTEVVVTGYTSQRAEDITGAVSIVDTEELNKITDASVLGKLDGRSSGVVVTTNGSPGSRNTVRIRGVSSFQNNDPLFIVDGVPMQDAYMNWLNPNDIESMQVLKDASSASIYGARANNGVIIITTKKGKPGQARITLNTKTGIATPVKGYDDFLIQDPFDYHEVVKRSHENAGLAVPQNIYGDPNNPSIPNYLWPNDGVNQTNNLQGQFGITEADYSFPDQLIMPASANGTNWWDEVFDPAMVQDYNLNISGGTGSGTYNVSFNYFDQDGTMKYNWWKRGSIRANSEWKAGRFTIGENLAVSMERNSGGMGSGGGGENTGIGQLIKMQPIIPVYDVSGDYFAGAKANTLGNGSNPVAQLWKNRNNSFTQERMVGSVYGSADIIEGLQFKSTFGFDLSSSIYKGFNFPTPENSEPNTVKSLDEDYRRNLNWNWTNILTYNKTFNQSNFSVLAGYEAVKTSYNGMNGDMAGYINTGTDSWYIQDALGDPGTKNVNSFGGFSTLLSLFGKIDYNYGNKYYLSGTIRRDGSSNFGPSNRWGVFPAFSLGWRLSEESFMQSMAFLDDFKIRAGWGITGNQNIPGGRVANQFGGGTGDAFYDITGSNTGITPGYRLTQLGNQDLKWEENISKNIGFDAAFLDGKLNVVFDLYSREVNDLLYDPAIPATQGNAAPPIVNIATMKNTGFDFSIGYNTNIGSDVVFSADFIGAHYKNEILKIDGDQESFFGPVGGRFGNMTINKVGHPIGAFYGYVVDGIFQDETEVNDHATQDGAAPGRFRFKDINDDGVIDLEDRDVIGSYHPSFTGGLNLSVQYKNFDFSAFLFSSFGNDIFDITKEFTVFRLFSTNVRADRLTDSWEEGKSDAKYPRLDQDDSYSSAYSSFYVEDASYVRLRNLQVGYTVPNLTGVNLKVFVQAQNLFTITSYSNIDPVLPSFDTSGTGGSTSDQAQGIDRGSYPNNRMFTLGITAGF</sequence>